<feature type="domain" description="AMP-dependent synthetase/ligase" evidence="1">
    <location>
        <begin position="452"/>
        <end position="771"/>
    </location>
</feature>
<gene>
    <name evidence="3" type="primary">grsB</name>
    <name evidence="3" type="ORF">SSSS39_01682</name>
</gene>
<dbReference type="Gene3D" id="3.30.559.10">
    <property type="entry name" value="Chloramphenicol acetyltransferase-like domain"/>
    <property type="match status" value="2"/>
</dbReference>
<dbReference type="InterPro" id="IPR020845">
    <property type="entry name" value="AMP-binding_CS"/>
</dbReference>
<dbReference type="InterPro" id="IPR036736">
    <property type="entry name" value="ACP-like_sf"/>
</dbReference>
<organism evidence="3 4">
    <name type="scientific">Streptococcus vestibularis</name>
    <dbReference type="NCBI Taxonomy" id="1343"/>
    <lineage>
        <taxon>Bacteria</taxon>
        <taxon>Bacillati</taxon>
        <taxon>Bacillota</taxon>
        <taxon>Bacilli</taxon>
        <taxon>Lactobacillales</taxon>
        <taxon>Streptococcaceae</taxon>
        <taxon>Streptococcus</taxon>
    </lineage>
</organism>
<dbReference type="SUPFAM" id="SSF56801">
    <property type="entry name" value="Acetyl-CoA synthetase-like"/>
    <property type="match status" value="1"/>
</dbReference>
<evidence type="ECO:0000313" key="3">
    <source>
        <dbReference type="EMBL" id="VUX05358.1"/>
    </source>
</evidence>
<dbReference type="PANTHER" id="PTHR45527">
    <property type="entry name" value="NONRIBOSOMAL PEPTIDE SYNTHETASE"/>
    <property type="match status" value="1"/>
</dbReference>
<proteinExistence type="predicted"/>
<dbReference type="InterPro" id="IPR023213">
    <property type="entry name" value="CAT-like_dom_sf"/>
</dbReference>
<dbReference type="SUPFAM" id="SSF52777">
    <property type="entry name" value="CoA-dependent acyltransferases"/>
    <property type="match status" value="4"/>
</dbReference>
<dbReference type="RefSeq" id="WP_154864666.1">
    <property type="nucleotide sequence ID" value="NZ_CABHNJ010000029.1"/>
</dbReference>
<dbReference type="Pfam" id="PF00668">
    <property type="entry name" value="Condensation"/>
    <property type="match status" value="2"/>
</dbReference>
<dbReference type="InterPro" id="IPR042099">
    <property type="entry name" value="ANL_N_sf"/>
</dbReference>
<sequence length="1422" mass="164777">MEDYNLTNAQKRIIYTEEIYCEPRISNEGGFYKISTPFNLCKLIDAVVSVLNSSKIFRTTFLLKNDEIIQKYHDFKFDDSIVNIFFDKKEFENYKRVCLNSKFDIYKDFLFKFGVYQNEDGGQLFVMFHHSIVDAYSIGLIAGAIFDIYNGHEFNIGTEYIEYLQEEQRYLKDTEKFNEDKVYWENRLYNCKNSFESIPENPSSEKILIRLDDNYLERWELFLRKNHLNENIFLITLLCIYKYRITDEKNGILGVPYYNRRNKRFYNIFGMFTSTVPFLYSLSGEESIIDAYKGIKRNFLKDIKHSGYPYNELINNLKANGKNLFEWSFNYYVDNMNYLVEDSKVVVKEETPNYLPVPISIIYRRFKNQKNELELIYNKRIYTREKINSLIKNFFNFTINIIHCETVEKISKIQIAKPEFISKIIERESKSLNNFDKNVNLSLIDRVMEISKEFPNNIALRLGHSTITYETLFKLIENRVTYLKNIIKEGDKIGVIGYKEFDTFINILSLVKMGITYVPIDPEYPQKRQKFILEDSNCSYYIDHNELKINPNYKLNSTSSDPTPLYILYTSGTTGTPKGVMIPEAGIIRLINDNNLEELSDGYDTFLQLNSLGFDISELEIWLPLTSGKTLEIIPKNYIFDIEKLSQILESDRKFASIMSFTLLQELFSYDNELFNNFKFIITGGEIVKNKLIENIYYSNENITVVNGYGPTENSVLSTIQIIGRSNKESIPIGKSISGSSTYILDQFGNVCAPMQVGEIIVGGEGVANGYINREELNKKNFFYLNSLNGEKLYRSGDFGYYNYKSEIIIIGRKDSQVKINGQRIEISEIEEVIQNILNSKNIKIIVSVIDNTLVCFHTSPEIDDSKLRKTLSEVLTSAMVPKYFINISELPLTVNGKLNNKILAEKFRKEVSKISTNNDKVNLDNIDLDVQEEIEDLLIREINFSQSFIENGGDSLSAMKLVNYMKKRNKNIRVSELLSMKPLVEVLNNSHKSENDLQISKDNNLSSVKASVVQQSIFFDEKFNHINYKYNSPLVFELSGVTQINENIILDKISKFISTQRILHSCLLIENGEIIFKINNHKIDIVRKEMSSGSLNDIIKSSLADFDVEKNLFCCNYISLQNKRFLIFDFHHAIFDGRSRELFTKNLKDFLNGIENEPSEVDYFDYLNSIDEKDDIEDEKFWKNEIQSLGNLSNDIVQNYDVQISKYYPIDISSKIIAKLLKVSKATSVTVSTLLLSALFLTKNNISHKSSNTIGITISTRSNEVTSKIIGPFFNTLPLSVSENNISNDLKFVNKIGERVNELVNHCQYPFNKIDSMYKAYCGEYANNIMDWMYVYNHDKKLEFENEGIKFKSIDILDTVQAKYSLSLLVNIKGDNNFSIGFESKSQCYNGKKIQDIILEFERSLDEMLSFLEDKGENNGI</sequence>
<evidence type="ECO:0000259" key="1">
    <source>
        <dbReference type="Pfam" id="PF00501"/>
    </source>
</evidence>
<dbReference type="Gene3D" id="3.30.559.30">
    <property type="entry name" value="Nonribosomal peptide synthetase, condensation domain"/>
    <property type="match status" value="2"/>
</dbReference>
<reference evidence="3 4" key="1">
    <citation type="submission" date="2019-07" db="EMBL/GenBank/DDBJ databases">
        <authorList>
            <person name="Hibberd C M."/>
            <person name="Gehrig L. J."/>
            <person name="Chang H.-W."/>
            <person name="Venkatesh S."/>
        </authorList>
    </citation>
    <scope>NUCLEOTIDE SEQUENCE [LARGE SCALE GENOMIC DNA]</scope>
    <source>
        <strain evidence="3">Streptococcus_salivarius_SS_Bg39</strain>
    </source>
</reference>
<dbReference type="InterPro" id="IPR000873">
    <property type="entry name" value="AMP-dep_synth/lig_dom"/>
</dbReference>
<dbReference type="GO" id="GO:0043041">
    <property type="term" value="P:amino acid activation for nonribosomal peptide biosynthetic process"/>
    <property type="evidence" value="ECO:0007669"/>
    <property type="project" value="TreeGrafter"/>
</dbReference>
<dbReference type="GO" id="GO:0005737">
    <property type="term" value="C:cytoplasm"/>
    <property type="evidence" value="ECO:0007669"/>
    <property type="project" value="TreeGrafter"/>
</dbReference>
<dbReference type="PROSITE" id="PS00455">
    <property type="entry name" value="AMP_BINDING"/>
    <property type="match status" value="1"/>
</dbReference>
<dbReference type="InterPro" id="IPR001242">
    <property type="entry name" value="Condensation_dom"/>
</dbReference>
<accession>A0A564TD43</accession>
<dbReference type="GO" id="GO:0044550">
    <property type="term" value="P:secondary metabolite biosynthetic process"/>
    <property type="evidence" value="ECO:0007669"/>
    <property type="project" value="TreeGrafter"/>
</dbReference>
<dbReference type="EMBL" id="CABHNJ010000029">
    <property type="protein sequence ID" value="VUX05358.1"/>
    <property type="molecule type" value="Genomic_DNA"/>
</dbReference>
<dbReference type="PANTHER" id="PTHR45527:SF1">
    <property type="entry name" value="FATTY ACID SYNTHASE"/>
    <property type="match status" value="1"/>
</dbReference>
<dbReference type="InterPro" id="IPR045851">
    <property type="entry name" value="AMP-bd_C_sf"/>
</dbReference>
<evidence type="ECO:0000259" key="2">
    <source>
        <dbReference type="Pfam" id="PF00668"/>
    </source>
</evidence>
<dbReference type="Gene3D" id="3.30.300.30">
    <property type="match status" value="1"/>
</dbReference>
<name>A0A564TD43_STRVE</name>
<protein>
    <submittedName>
        <fullName evidence="3">Gramicidin S synthase 2</fullName>
    </submittedName>
</protein>
<dbReference type="GO" id="GO:0003824">
    <property type="term" value="F:catalytic activity"/>
    <property type="evidence" value="ECO:0007669"/>
    <property type="project" value="InterPro"/>
</dbReference>
<dbReference type="SUPFAM" id="SSF47336">
    <property type="entry name" value="ACP-like"/>
    <property type="match status" value="1"/>
</dbReference>
<feature type="domain" description="Condensation" evidence="2">
    <location>
        <begin position="3"/>
        <end position="418"/>
    </location>
</feature>
<dbReference type="GO" id="GO:0031177">
    <property type="term" value="F:phosphopantetheine binding"/>
    <property type="evidence" value="ECO:0007669"/>
    <property type="project" value="TreeGrafter"/>
</dbReference>
<evidence type="ECO:0000313" key="4">
    <source>
        <dbReference type="Proteomes" id="UP000380217"/>
    </source>
</evidence>
<feature type="domain" description="Condensation" evidence="2">
    <location>
        <begin position="1011"/>
        <end position="1411"/>
    </location>
</feature>
<dbReference type="Gene3D" id="3.40.50.12780">
    <property type="entry name" value="N-terminal domain of ligase-like"/>
    <property type="match status" value="1"/>
</dbReference>
<dbReference type="Pfam" id="PF00501">
    <property type="entry name" value="AMP-binding"/>
    <property type="match status" value="1"/>
</dbReference>
<dbReference type="Proteomes" id="UP000380217">
    <property type="component" value="Unassembled WGS sequence"/>
</dbReference>
<dbReference type="GO" id="GO:0008610">
    <property type="term" value="P:lipid biosynthetic process"/>
    <property type="evidence" value="ECO:0007669"/>
    <property type="project" value="UniProtKB-ARBA"/>
</dbReference>